<dbReference type="Pfam" id="PF00596">
    <property type="entry name" value="Aldolase_II"/>
    <property type="match status" value="1"/>
</dbReference>
<evidence type="ECO:0000259" key="1">
    <source>
        <dbReference type="SMART" id="SM01007"/>
    </source>
</evidence>
<dbReference type="EMBL" id="JBHRTN010000011">
    <property type="protein sequence ID" value="MFC3125976.1"/>
    <property type="molecule type" value="Genomic_DNA"/>
</dbReference>
<dbReference type="InterPro" id="IPR036409">
    <property type="entry name" value="Aldolase_II/adducin_N_sf"/>
</dbReference>
<proteinExistence type="predicted"/>
<evidence type="ECO:0000313" key="2">
    <source>
        <dbReference type="EMBL" id="MFC3125976.1"/>
    </source>
</evidence>
<dbReference type="SMART" id="SM01007">
    <property type="entry name" value="Aldolase_II"/>
    <property type="match status" value="1"/>
</dbReference>
<reference evidence="3" key="1">
    <citation type="journal article" date="2019" name="Int. J. Syst. Evol. Microbiol.">
        <title>The Global Catalogue of Microorganisms (GCM) 10K type strain sequencing project: providing services to taxonomists for standard genome sequencing and annotation.</title>
        <authorList>
            <consortium name="The Broad Institute Genomics Platform"/>
            <consortium name="The Broad Institute Genome Sequencing Center for Infectious Disease"/>
            <person name="Wu L."/>
            <person name="Ma J."/>
        </authorList>
    </citation>
    <scope>NUCLEOTIDE SEQUENCE [LARGE SCALE GENOMIC DNA]</scope>
    <source>
        <strain evidence="3">KCTC 52094</strain>
    </source>
</reference>
<protein>
    <submittedName>
        <fullName evidence="2">Class II aldolase/adducin family protein</fullName>
    </submittedName>
</protein>
<organism evidence="2 3">
    <name type="scientific">Teichococcus globiformis</name>
    <dbReference type="NCBI Taxonomy" id="2307229"/>
    <lineage>
        <taxon>Bacteria</taxon>
        <taxon>Pseudomonadati</taxon>
        <taxon>Pseudomonadota</taxon>
        <taxon>Alphaproteobacteria</taxon>
        <taxon>Acetobacterales</taxon>
        <taxon>Roseomonadaceae</taxon>
        <taxon>Roseomonas</taxon>
    </lineage>
</organism>
<dbReference type="SUPFAM" id="SSF53639">
    <property type="entry name" value="AraD/HMP-PK domain-like"/>
    <property type="match status" value="1"/>
</dbReference>
<dbReference type="InterPro" id="IPR001303">
    <property type="entry name" value="Aldolase_II/adducin_N"/>
</dbReference>
<name>A0ABV7G3A0_9PROT</name>
<gene>
    <name evidence="2" type="ORF">ACFOD4_12980</name>
</gene>
<accession>A0ABV7G3A0</accession>
<dbReference type="Gene3D" id="3.40.225.10">
    <property type="entry name" value="Class II aldolase/adducin N-terminal domain"/>
    <property type="match status" value="1"/>
</dbReference>
<evidence type="ECO:0000313" key="3">
    <source>
        <dbReference type="Proteomes" id="UP001595593"/>
    </source>
</evidence>
<dbReference type="Proteomes" id="UP001595593">
    <property type="component" value="Unassembled WGS sequence"/>
</dbReference>
<dbReference type="RefSeq" id="WP_379597036.1">
    <property type="nucleotide sequence ID" value="NZ_JBHRTN010000011.1"/>
</dbReference>
<sequence length="367" mass="39132">MDWRLETCPGSAAQALEGHGMADQELAALLEPLRRLSARLGADRHLIQGAGGNTSIKRNEKELWVKASGTWLSAAMEKPIFVGLDLRDLRHRLANGEAEPALPACLEPGSTLRPSIEATLHALLPHCVVLHVHSVNAIAFAVRADGRALVAERLAGLRWAWVPYAKPGLPLTRAVQVVMPARPDILLLGNHGLVVGGDNAEAAEALLAEVEQRLCWAPRPSSSADLVALHRLAACSSGRYRPAKLAVAHAAATDPAAARIASQGALYPDHVVFLGVSPQPVMSTREAESALSKNREYFAPTIVLVENLGVLIRSDLGAGAEEMAACLGLVLPRIDPAAPLVFLSAEQEAELLDWDAEKYRQSLNAAS</sequence>
<keyword evidence="3" id="KW-1185">Reference proteome</keyword>
<comment type="caution">
    <text evidence="2">The sequence shown here is derived from an EMBL/GenBank/DDBJ whole genome shotgun (WGS) entry which is preliminary data.</text>
</comment>
<feature type="domain" description="Class II aldolase/adducin N-terminal" evidence="1">
    <location>
        <begin position="32"/>
        <end position="218"/>
    </location>
</feature>